<proteinExistence type="predicted"/>
<dbReference type="EMBL" id="CAJNOK010051570">
    <property type="protein sequence ID" value="CAF1604999.1"/>
    <property type="molecule type" value="Genomic_DNA"/>
</dbReference>
<reference evidence="2" key="1">
    <citation type="submission" date="2021-02" db="EMBL/GenBank/DDBJ databases">
        <authorList>
            <person name="Nowell W R."/>
        </authorList>
    </citation>
    <scope>NUCLEOTIDE SEQUENCE</scope>
</reference>
<organism evidence="2 3">
    <name type="scientific">Didymodactylos carnosus</name>
    <dbReference type="NCBI Taxonomy" id="1234261"/>
    <lineage>
        <taxon>Eukaryota</taxon>
        <taxon>Metazoa</taxon>
        <taxon>Spiralia</taxon>
        <taxon>Gnathifera</taxon>
        <taxon>Rotifera</taxon>
        <taxon>Eurotatoria</taxon>
        <taxon>Bdelloidea</taxon>
        <taxon>Philodinida</taxon>
        <taxon>Philodinidae</taxon>
        <taxon>Didymodactylos</taxon>
    </lineage>
</organism>
<name>A0A8S2VZ89_9BILA</name>
<protein>
    <submittedName>
        <fullName evidence="2">Uncharacterized protein</fullName>
    </submittedName>
</protein>
<dbReference type="AlphaFoldDB" id="A0A8S2VZ89"/>
<accession>A0A8S2VZ89</accession>
<gene>
    <name evidence="1" type="ORF">OVA965_LOCUS42322</name>
    <name evidence="2" type="ORF">TMI583_LOCUS44206</name>
</gene>
<dbReference type="Proteomes" id="UP000677228">
    <property type="component" value="Unassembled WGS sequence"/>
</dbReference>
<dbReference type="EMBL" id="CAJOBA010075529">
    <property type="protein sequence ID" value="CAF4415612.1"/>
    <property type="molecule type" value="Genomic_DNA"/>
</dbReference>
<evidence type="ECO:0000313" key="3">
    <source>
        <dbReference type="Proteomes" id="UP000682733"/>
    </source>
</evidence>
<feature type="non-terminal residue" evidence="2">
    <location>
        <position position="1"/>
    </location>
</feature>
<evidence type="ECO:0000313" key="2">
    <source>
        <dbReference type="EMBL" id="CAF4415612.1"/>
    </source>
</evidence>
<dbReference type="Proteomes" id="UP000682733">
    <property type="component" value="Unassembled WGS sequence"/>
</dbReference>
<evidence type="ECO:0000313" key="1">
    <source>
        <dbReference type="EMBL" id="CAF1604999.1"/>
    </source>
</evidence>
<comment type="caution">
    <text evidence="2">The sequence shown here is derived from an EMBL/GenBank/DDBJ whole genome shotgun (WGS) entry which is preliminary data.</text>
</comment>
<sequence>TLILVSADDGDLKLIVPQLMKLKYLATLKLIRFNDRLHYYNTEEGLHDKKIFGRTIFQLKSLNICHLYKIKMDNFNDLKRSSIEELSFDYAHIDVFCYLPSSLKRLTIKSLYGAITETPLCLPKLTNLTIKVDRASTVDVEWIIKKIGQSLHHCSVNSLG</sequence>